<dbReference type="InterPro" id="IPR034660">
    <property type="entry name" value="DinB/YfiT-like"/>
</dbReference>
<dbReference type="Pfam" id="PF00462">
    <property type="entry name" value="Glutaredoxin"/>
    <property type="match status" value="1"/>
</dbReference>
<evidence type="ECO:0000259" key="2">
    <source>
        <dbReference type="Pfam" id="PF12867"/>
    </source>
</evidence>
<dbReference type="InterPro" id="IPR036249">
    <property type="entry name" value="Thioredoxin-like_sf"/>
</dbReference>
<protein>
    <recommendedName>
        <fullName evidence="4">Glutaredoxin domain-containing protein</fullName>
    </recommendedName>
</protein>
<reference evidence="3" key="1">
    <citation type="journal article" date="2008" name="ISME J.">
        <title>Genomic patterns of recombination, clonal divergence and environment in marine microbial populations.</title>
        <authorList>
            <person name="Konstantinidis K.T."/>
            <person name="Delong E.F."/>
        </authorList>
    </citation>
    <scope>NUCLEOTIDE SEQUENCE</scope>
</reference>
<evidence type="ECO:0008006" key="4">
    <source>
        <dbReference type="Google" id="ProtNLM"/>
    </source>
</evidence>
<feature type="domain" description="Glutaredoxin" evidence="1">
    <location>
        <begin position="118"/>
        <end position="168"/>
    </location>
</feature>
<evidence type="ECO:0000313" key="3">
    <source>
        <dbReference type="EMBL" id="ABZ06091.1"/>
    </source>
</evidence>
<dbReference type="InterPro" id="IPR024775">
    <property type="entry name" value="DinB-like"/>
</dbReference>
<dbReference type="SUPFAM" id="SSF109854">
    <property type="entry name" value="DinB/YfiT-like putative metalloenzymes"/>
    <property type="match status" value="1"/>
</dbReference>
<proteinExistence type="predicted"/>
<dbReference type="SUPFAM" id="SSF52833">
    <property type="entry name" value="Thioredoxin-like"/>
    <property type="match status" value="1"/>
</dbReference>
<name>B3T0I2_9ZZZZ</name>
<dbReference type="Gene3D" id="1.20.120.450">
    <property type="entry name" value="dinb family like domain"/>
    <property type="match status" value="1"/>
</dbReference>
<dbReference type="AlphaFoldDB" id="B3T0I2"/>
<organism evidence="3">
    <name type="scientific">uncultured marine microorganism HF4000_005I08</name>
    <dbReference type="NCBI Taxonomy" id="455507"/>
    <lineage>
        <taxon>unclassified sequences</taxon>
        <taxon>environmental samples</taxon>
    </lineage>
</organism>
<accession>B3T0I2</accession>
<feature type="domain" description="DinB-like" evidence="2">
    <location>
        <begin position="214"/>
        <end position="334"/>
    </location>
</feature>
<dbReference type="InterPro" id="IPR002109">
    <property type="entry name" value="Glutaredoxin"/>
</dbReference>
<dbReference type="Pfam" id="PF12867">
    <property type="entry name" value="DinB_2"/>
    <property type="match status" value="1"/>
</dbReference>
<evidence type="ECO:0000259" key="1">
    <source>
        <dbReference type="Pfam" id="PF00462"/>
    </source>
</evidence>
<gene>
    <name evidence="3" type="ORF">ALOHA_HF4000005I08ctg1g18</name>
</gene>
<sequence length="375" mass="42268">MGPFKDAYVACIRLCHFFQFRPPQGADGDLMGVTLPFYSQGSGSDRRIKSAKERIKISVVKPFTDPRGGIRFLVHCQEPPDLLLNRRLRRTLAATAFIDSPTNKANPMTATEPRASLKVYWQPGCSSCLKTKEFLLANGMEFESINVLEDENGFKELEVLGLKLVPIVARGTDWANGAVFRDVARVAGFEWSGHDMLSPADMLKRINAILSGARRFAAQIPEDRLDDMLPGRPRSYRQLAYHIFNIPEVFLDRAEKDAPYTYEALASILPDAIKTKQDLLDYGAAVHDRLNAWWQRDGRDTDFEQPGKVYYGDVTLHEVLERTGWHSGQHTRQLMLTLERLGIEPDGALKDDDFAGLPMPENVWDNEKAWDGALA</sequence>
<dbReference type="EMBL" id="EU016566">
    <property type="protein sequence ID" value="ABZ06091.1"/>
    <property type="molecule type" value="Genomic_DNA"/>
</dbReference>
<dbReference type="Gene3D" id="3.40.30.10">
    <property type="entry name" value="Glutaredoxin"/>
    <property type="match status" value="1"/>
</dbReference>